<organism evidence="1 2">
    <name type="scientific">Paenibacillus albilobatus</name>
    <dbReference type="NCBI Taxonomy" id="2716884"/>
    <lineage>
        <taxon>Bacteria</taxon>
        <taxon>Bacillati</taxon>
        <taxon>Bacillota</taxon>
        <taxon>Bacilli</taxon>
        <taxon>Bacillales</taxon>
        <taxon>Paenibacillaceae</taxon>
        <taxon>Paenibacillus</taxon>
    </lineage>
</organism>
<sequence length="238" mass="27400">MNSWIFAGLCDKSDMLLYICKLLAGGGGKVLLVDATEKRKYPYFVGGLDERLGITEFSGFDVACGFEDADGLEAHLQSHGGGFENYDYVIYDLELLGFCSKEDWERASALVWATDYEVWTLEEGGRWLKQAAHRQFEQGVIPEMRKVAVRAVDEWFGDSYLDGYFADLPVRWKGETFVLPWNELDLSLKLRNEHTKKLEMKPLTRGYKKQLCNLVQNLTDRDRKQVHRALRNAERRKG</sequence>
<gene>
    <name evidence="1" type="ORF">J2TS6_23030</name>
</gene>
<comment type="caution">
    <text evidence="1">The sequence shown here is derived from an EMBL/GenBank/DDBJ whole genome shotgun (WGS) entry which is preliminary data.</text>
</comment>
<protein>
    <submittedName>
        <fullName evidence="1">Uncharacterized protein</fullName>
    </submittedName>
</protein>
<dbReference type="RefSeq" id="WP_160044436.1">
    <property type="nucleotide sequence ID" value="NZ_BORQ01000002.1"/>
</dbReference>
<name>A0A919XI24_9BACL</name>
<dbReference type="Proteomes" id="UP000679779">
    <property type="component" value="Unassembled WGS sequence"/>
</dbReference>
<reference evidence="1" key="1">
    <citation type="submission" date="2021-03" db="EMBL/GenBank/DDBJ databases">
        <title>Antimicrobial resistance genes in bacteria isolated from Japanese honey, and their potential for conferring macrolide and lincosamide resistance in the American foulbrood pathogen Paenibacillus larvae.</title>
        <authorList>
            <person name="Okamoto M."/>
            <person name="Kumagai M."/>
            <person name="Kanamori H."/>
            <person name="Takamatsu D."/>
        </authorList>
    </citation>
    <scope>NUCLEOTIDE SEQUENCE</scope>
    <source>
        <strain evidence="1">J2TS6</strain>
    </source>
</reference>
<accession>A0A919XI24</accession>
<evidence type="ECO:0000313" key="2">
    <source>
        <dbReference type="Proteomes" id="UP000679779"/>
    </source>
</evidence>
<dbReference type="EMBL" id="BORQ01000002">
    <property type="protein sequence ID" value="GIO31162.1"/>
    <property type="molecule type" value="Genomic_DNA"/>
</dbReference>
<dbReference type="AlphaFoldDB" id="A0A919XI24"/>
<proteinExistence type="predicted"/>
<keyword evidence="2" id="KW-1185">Reference proteome</keyword>
<evidence type="ECO:0000313" key="1">
    <source>
        <dbReference type="EMBL" id="GIO31162.1"/>
    </source>
</evidence>